<gene>
    <name evidence="1" type="ORF">LCGC14_2900840</name>
</gene>
<dbReference type="EMBL" id="LAZR01057106">
    <property type="protein sequence ID" value="KKK72739.1"/>
    <property type="molecule type" value="Genomic_DNA"/>
</dbReference>
<proteinExistence type="predicted"/>
<comment type="caution">
    <text evidence="1">The sequence shown here is derived from an EMBL/GenBank/DDBJ whole genome shotgun (WGS) entry which is preliminary data.</text>
</comment>
<organism evidence="1">
    <name type="scientific">marine sediment metagenome</name>
    <dbReference type="NCBI Taxonomy" id="412755"/>
    <lineage>
        <taxon>unclassified sequences</taxon>
        <taxon>metagenomes</taxon>
        <taxon>ecological metagenomes</taxon>
    </lineage>
</organism>
<sequence length="55" mass="6759">TQDIDFDPVMNYCKKFVTTTTSKDEEEIFLKTGKEWWKFRAKERGYNLRYKNETK</sequence>
<dbReference type="AlphaFoldDB" id="A0A0F9A2A9"/>
<feature type="non-terminal residue" evidence="1">
    <location>
        <position position="1"/>
    </location>
</feature>
<reference evidence="1" key="1">
    <citation type="journal article" date="2015" name="Nature">
        <title>Complex archaea that bridge the gap between prokaryotes and eukaryotes.</title>
        <authorList>
            <person name="Spang A."/>
            <person name="Saw J.H."/>
            <person name="Jorgensen S.L."/>
            <person name="Zaremba-Niedzwiedzka K."/>
            <person name="Martijn J."/>
            <person name="Lind A.E."/>
            <person name="van Eijk R."/>
            <person name="Schleper C."/>
            <person name="Guy L."/>
            <person name="Ettema T.J."/>
        </authorList>
    </citation>
    <scope>NUCLEOTIDE SEQUENCE</scope>
</reference>
<name>A0A0F9A2A9_9ZZZZ</name>
<protein>
    <submittedName>
        <fullName evidence="1">Uncharacterized protein</fullName>
    </submittedName>
</protein>
<evidence type="ECO:0000313" key="1">
    <source>
        <dbReference type="EMBL" id="KKK72739.1"/>
    </source>
</evidence>
<accession>A0A0F9A2A9</accession>